<keyword evidence="2 14" id="KW-0217">Developmental protein</keyword>
<keyword evidence="4 14" id="KW-0812">Transmembrane</keyword>
<evidence type="ECO:0000256" key="6">
    <source>
        <dbReference type="ARBA" id="ARBA00022737"/>
    </source>
</evidence>
<dbReference type="GO" id="GO:0060429">
    <property type="term" value="P:epithelium development"/>
    <property type="evidence" value="ECO:0007669"/>
    <property type="project" value="UniProtKB-ARBA"/>
</dbReference>
<feature type="disulfide bond" evidence="12">
    <location>
        <begin position="363"/>
        <end position="372"/>
    </location>
</feature>
<dbReference type="SMART" id="SM00179">
    <property type="entry name" value="EGF_CA"/>
    <property type="match status" value="7"/>
</dbReference>
<dbReference type="Pfam" id="PF07657">
    <property type="entry name" value="MNNL"/>
    <property type="match status" value="1"/>
</dbReference>
<evidence type="ECO:0000256" key="16">
    <source>
        <dbReference type="SAM" id="Phobius"/>
    </source>
</evidence>
<name>Q8MP01_HALRO</name>
<feature type="domain" description="EGF-like" evidence="18">
    <location>
        <begin position="375"/>
        <end position="411"/>
    </location>
</feature>
<dbReference type="SMART" id="SM00181">
    <property type="entry name" value="EGF"/>
    <property type="match status" value="9"/>
</dbReference>
<evidence type="ECO:0000256" key="5">
    <source>
        <dbReference type="ARBA" id="ARBA00022729"/>
    </source>
</evidence>
<feature type="disulfide bond" evidence="12">
    <location>
        <begin position="325"/>
        <end position="334"/>
    </location>
</feature>
<evidence type="ECO:0000256" key="4">
    <source>
        <dbReference type="ARBA" id="ARBA00022692"/>
    </source>
</evidence>
<dbReference type="GO" id="GO:0009986">
    <property type="term" value="C:cell surface"/>
    <property type="evidence" value="ECO:0007669"/>
    <property type="project" value="TreeGrafter"/>
</dbReference>
<protein>
    <recommendedName>
        <fullName evidence="14">Delta-like protein</fullName>
    </recommendedName>
</protein>
<dbReference type="Pfam" id="PF00008">
    <property type="entry name" value="EGF"/>
    <property type="match status" value="6"/>
</dbReference>
<evidence type="ECO:0000256" key="8">
    <source>
        <dbReference type="ARBA" id="ARBA00022989"/>
    </source>
</evidence>
<keyword evidence="9 14" id="KW-0472">Membrane</keyword>
<feature type="disulfide bond" evidence="13">
    <location>
        <begin position="195"/>
        <end position="207"/>
    </location>
</feature>
<dbReference type="FunFam" id="2.10.25.10:FF:000064">
    <property type="entry name" value="Delta-like protein"/>
    <property type="match status" value="1"/>
</dbReference>
<gene>
    <name evidence="20" type="primary">HrDelta</name>
</gene>
<dbReference type="InterPro" id="IPR000742">
    <property type="entry name" value="EGF"/>
</dbReference>
<dbReference type="FunFam" id="2.10.25.140:FF:000001">
    <property type="entry name" value="Delta-like protein"/>
    <property type="match status" value="1"/>
</dbReference>
<evidence type="ECO:0000256" key="15">
    <source>
        <dbReference type="SAM" id="MobiDB-lite"/>
    </source>
</evidence>
<dbReference type="GO" id="GO:0005509">
    <property type="term" value="F:calcium ion binding"/>
    <property type="evidence" value="ECO:0007669"/>
    <property type="project" value="InterPro"/>
</dbReference>
<feature type="domain" description="EGF-like" evidence="18">
    <location>
        <begin position="451"/>
        <end position="487"/>
    </location>
</feature>
<comment type="subcellular location">
    <subcellularLocation>
        <location evidence="1 14">Membrane</location>
        <topology evidence="1 14">Single-pass type I membrane protein</topology>
    </subcellularLocation>
</comment>
<dbReference type="Pfam" id="PF21700">
    <property type="entry name" value="EGF_DL_JAG"/>
    <property type="match status" value="1"/>
</dbReference>
<dbReference type="GO" id="GO:0007498">
    <property type="term" value="P:mesoderm development"/>
    <property type="evidence" value="ECO:0007669"/>
    <property type="project" value="UniProtKB-ARBA"/>
</dbReference>
<feature type="region of interest" description="Disordered" evidence="15">
    <location>
        <begin position="720"/>
        <end position="786"/>
    </location>
</feature>
<dbReference type="GO" id="GO:0005737">
    <property type="term" value="C:cytoplasm"/>
    <property type="evidence" value="ECO:0007669"/>
    <property type="project" value="UniProtKB-ARBA"/>
</dbReference>
<dbReference type="PANTHER" id="PTHR45836:SF23">
    <property type="entry name" value="NEUROGENIC LOCUS NOTCH HOMOLOG PROTEIN 1"/>
    <property type="match status" value="1"/>
</dbReference>
<dbReference type="FunFam" id="2.10.25.10:FF:000095">
    <property type="entry name" value="Notch, isoform B"/>
    <property type="match status" value="1"/>
</dbReference>
<dbReference type="InterPro" id="IPR018097">
    <property type="entry name" value="EGF_Ca-bd_CS"/>
</dbReference>
<comment type="caution">
    <text evidence="12">Lacks conserved residue(s) required for the propagation of feature annotation.</text>
</comment>
<feature type="disulfide bond" evidence="12">
    <location>
        <begin position="553"/>
        <end position="562"/>
    </location>
</feature>
<dbReference type="GO" id="GO:0009952">
    <property type="term" value="P:anterior/posterior pattern specification"/>
    <property type="evidence" value="ECO:0007669"/>
    <property type="project" value="UniProtKB-ARBA"/>
</dbReference>
<dbReference type="FunFam" id="2.10.25.10:FF:000018">
    <property type="entry name" value="Delta-like 1"/>
    <property type="match status" value="1"/>
</dbReference>
<keyword evidence="5 14" id="KW-0732">Signal</keyword>
<feature type="disulfide bond" evidence="12">
    <location>
        <begin position="401"/>
        <end position="410"/>
    </location>
</feature>
<evidence type="ECO:0000256" key="13">
    <source>
        <dbReference type="PROSITE-ProRule" id="PRU00377"/>
    </source>
</evidence>
<reference evidence="20" key="1">
    <citation type="journal article" date="2002" name="Dev. Genes Evol.">
        <title>Notch signaling is involved in nervous system formation in ascidian embryos.</title>
        <authorList>
            <person name="Akanuma T."/>
            <person name="Hori S."/>
            <person name="Darras S."/>
            <person name="Nishida H."/>
        </authorList>
    </citation>
    <scope>NUCLEOTIDE SEQUENCE</scope>
</reference>
<dbReference type="InterPro" id="IPR001774">
    <property type="entry name" value="DSL"/>
</dbReference>
<evidence type="ECO:0000256" key="14">
    <source>
        <dbReference type="RuleBase" id="RU280815"/>
    </source>
</evidence>
<keyword evidence="8 14" id="KW-1133">Transmembrane helix</keyword>
<dbReference type="Gene3D" id="2.60.40.3510">
    <property type="match status" value="1"/>
</dbReference>
<dbReference type="InterPro" id="IPR001881">
    <property type="entry name" value="EGF-like_Ca-bd_dom"/>
</dbReference>
<dbReference type="AlphaFoldDB" id="Q8MP01"/>
<feature type="domain" description="EGF-like" evidence="18">
    <location>
        <begin position="489"/>
        <end position="525"/>
    </location>
</feature>
<dbReference type="GO" id="GO:0048863">
    <property type="term" value="P:stem cell differentiation"/>
    <property type="evidence" value="ECO:0007669"/>
    <property type="project" value="UniProtKB-ARBA"/>
</dbReference>
<feature type="transmembrane region" description="Helical" evidence="16">
    <location>
        <begin position="602"/>
        <end position="625"/>
    </location>
</feature>
<dbReference type="SMART" id="SM00051">
    <property type="entry name" value="DSL"/>
    <property type="match status" value="1"/>
</dbReference>
<keyword evidence="3 12" id="KW-0245">EGF-like domain</keyword>
<feature type="disulfide bond" evidence="13">
    <location>
        <begin position="182"/>
        <end position="191"/>
    </location>
</feature>
<dbReference type="GO" id="GO:0048646">
    <property type="term" value="P:anatomical structure formation involved in morphogenesis"/>
    <property type="evidence" value="ECO:0007669"/>
    <property type="project" value="UniProtKB-ARBA"/>
</dbReference>
<dbReference type="PROSITE" id="PS01187">
    <property type="entry name" value="EGF_CA"/>
    <property type="match status" value="1"/>
</dbReference>
<dbReference type="GO" id="GO:0043235">
    <property type="term" value="C:receptor complex"/>
    <property type="evidence" value="ECO:0007669"/>
    <property type="project" value="TreeGrafter"/>
</dbReference>
<dbReference type="PROSITE" id="PS00022">
    <property type="entry name" value="EGF_1"/>
    <property type="match status" value="9"/>
</dbReference>
<feature type="compositionally biased region" description="Basic and acidic residues" evidence="15">
    <location>
        <begin position="742"/>
        <end position="758"/>
    </location>
</feature>
<feature type="domain" description="DSL" evidence="19">
    <location>
        <begin position="180"/>
        <end position="224"/>
    </location>
</feature>
<feature type="domain" description="EGF-like" evidence="18">
    <location>
        <begin position="337"/>
        <end position="373"/>
    </location>
</feature>
<dbReference type="Pfam" id="PF01414">
    <property type="entry name" value="DSL"/>
    <property type="match status" value="1"/>
</dbReference>
<evidence type="ECO:0000259" key="18">
    <source>
        <dbReference type="PROSITE" id="PS50026"/>
    </source>
</evidence>
<sequence length="807" mass="90569">MLHWTVYLSLILVSVQVFFSLKEDGTASASGVFELRIEEFVNGAGKDSNGNCCSGFESVKSRICSNPCRTSFNVCLKHFQSKVKQDSCTYGYYETPVVGHNTFQLTHANSEENIVKLEFTFTWPGAFSLIVDALHVDERNSSATKPISQVITQGQIGVNSDWRTETHTQNNKALRYSFRVLCDLHYYGEGCSEYCRPRDDVFGHYTCNRDGKKICLHGWHGSSATNGEYCTKPICREGCNMTNGDCKDPFECTCKSGWHGDLCDKCRTHPACIHGTCQGIFECNCDSGWGGKFCNLDLIYCSRHKPCKNEARCKNVEQGSFECDCLSGYTGRDCSTETDECEPNPCRNGGECMDYINKYECRCPQNYYGVNCQFSNLTCADKPCQNGAECEDQYQQYVCKCPRGYKGVNCETNTQLCPTFPCQNGGKCERNDKGFVCNCPKLFKGYRCERLITDCNHDLCENGGMCVAGKTGFSCRCKNGFYGAYCDQIPALCARRPCMNGGICSVIRDRYVCECKPRYDGRNCETEDPCASKPCKNGGECKRRAAGAYECNCETGFSGIKCEKINFDFVQPGFMRDSENGQKATIYLLSKSERSELSPTQWVAICMGSGFLVLIIIILAGCVAYHRQTKSTYIRGTIAKAFSMNGVRNRQVPTPPLIRERHLALRNIVPAMTEPMSLDPSNLDLVPSIVPASTQAEKMSIKQSKYSSRNSGCWKMQLEEEHTQYSPDGNQHQKRPTHRRRSDILHYELSDNIRRNRAESSSSHSRCSLKDSSHPPAGILQGDNDLRLPTYQEACKDEKFSRNVQEN</sequence>
<dbReference type="EMBL" id="AB077987">
    <property type="protein sequence ID" value="BAC05485.1"/>
    <property type="molecule type" value="mRNA"/>
</dbReference>
<dbReference type="InterPro" id="IPR011651">
    <property type="entry name" value="Notch_ligand_N"/>
</dbReference>
<comment type="function">
    <text evidence="14">Putative Notch ligand involved in the mediation of Notch signaling.</text>
</comment>
<feature type="chain" id="PRO_5004313984" description="Delta-like protein" evidence="17">
    <location>
        <begin position="21"/>
        <end position="807"/>
    </location>
</feature>
<proteinExistence type="evidence at transcript level"/>
<dbReference type="InterPro" id="IPR000152">
    <property type="entry name" value="EGF-type_Asp/Asn_hydroxyl_site"/>
</dbReference>
<evidence type="ECO:0000256" key="11">
    <source>
        <dbReference type="ARBA" id="ARBA00023180"/>
    </source>
</evidence>
<evidence type="ECO:0000259" key="19">
    <source>
        <dbReference type="PROSITE" id="PS51051"/>
    </source>
</evidence>
<dbReference type="FunFam" id="2.10.25.10:FF:000012">
    <property type="entry name" value="Delta-like protein"/>
    <property type="match status" value="1"/>
</dbReference>
<keyword evidence="6 14" id="KW-0677">Repeat</keyword>
<dbReference type="PRINTS" id="PR00010">
    <property type="entry name" value="EGFBLOOD"/>
</dbReference>
<feature type="domain" description="EGF-like" evidence="18">
    <location>
        <begin position="297"/>
        <end position="335"/>
    </location>
</feature>
<feature type="disulfide bond" evidence="12">
    <location>
        <begin position="477"/>
        <end position="486"/>
    </location>
</feature>
<evidence type="ECO:0000256" key="3">
    <source>
        <dbReference type="ARBA" id="ARBA00022536"/>
    </source>
</evidence>
<feature type="domain" description="EGF-like" evidence="18">
    <location>
        <begin position="526"/>
        <end position="563"/>
    </location>
</feature>
<dbReference type="PROSITE" id="PS01186">
    <property type="entry name" value="EGF_2"/>
    <property type="match status" value="5"/>
</dbReference>
<dbReference type="InterPro" id="IPR051355">
    <property type="entry name" value="Notch/Slit_guidance"/>
</dbReference>
<evidence type="ECO:0000256" key="2">
    <source>
        <dbReference type="ARBA" id="ARBA00022473"/>
    </source>
</evidence>
<dbReference type="SUPFAM" id="SSF57196">
    <property type="entry name" value="EGF/Laminin"/>
    <property type="match status" value="7"/>
</dbReference>
<accession>Q8MP01</accession>
<keyword evidence="11" id="KW-0325">Glycoprotein</keyword>
<dbReference type="Gene3D" id="2.10.25.10">
    <property type="entry name" value="Laminin"/>
    <property type="match status" value="8"/>
</dbReference>
<feature type="domain" description="EGF-like" evidence="18">
    <location>
        <begin position="413"/>
        <end position="449"/>
    </location>
</feature>
<dbReference type="PANTHER" id="PTHR45836">
    <property type="entry name" value="SLIT HOMOLOG"/>
    <property type="match status" value="1"/>
</dbReference>
<dbReference type="PROSITE" id="PS51051">
    <property type="entry name" value="DSL"/>
    <property type="match status" value="1"/>
</dbReference>
<dbReference type="GO" id="GO:0007219">
    <property type="term" value="P:Notch signaling pathway"/>
    <property type="evidence" value="ECO:0007669"/>
    <property type="project" value="InterPro"/>
</dbReference>
<evidence type="ECO:0000256" key="7">
    <source>
        <dbReference type="ARBA" id="ARBA00022902"/>
    </source>
</evidence>
<evidence type="ECO:0000256" key="17">
    <source>
        <dbReference type="SAM" id="SignalP"/>
    </source>
</evidence>
<evidence type="ECO:0000256" key="1">
    <source>
        <dbReference type="ARBA" id="ARBA00004479"/>
    </source>
</evidence>
<dbReference type="PROSITE" id="PS50026">
    <property type="entry name" value="EGF_3"/>
    <property type="match status" value="7"/>
</dbReference>
<evidence type="ECO:0000313" key="20">
    <source>
        <dbReference type="EMBL" id="BAC05485.1"/>
    </source>
</evidence>
<evidence type="ECO:0000256" key="9">
    <source>
        <dbReference type="ARBA" id="ARBA00023136"/>
    </source>
</evidence>
<dbReference type="GO" id="GO:0050793">
    <property type="term" value="P:regulation of developmental process"/>
    <property type="evidence" value="ECO:0007669"/>
    <property type="project" value="UniProtKB-ARBA"/>
</dbReference>
<keyword evidence="7" id="KW-0524">Neurogenesis</keyword>
<dbReference type="GO" id="GO:0007411">
    <property type="term" value="P:axon guidance"/>
    <property type="evidence" value="ECO:0007669"/>
    <property type="project" value="TreeGrafter"/>
</dbReference>
<evidence type="ECO:0000256" key="10">
    <source>
        <dbReference type="ARBA" id="ARBA00023157"/>
    </source>
</evidence>
<feature type="disulfide bond" evidence="12">
    <location>
        <begin position="515"/>
        <end position="524"/>
    </location>
</feature>
<dbReference type="CDD" id="cd00054">
    <property type="entry name" value="EGF_CA"/>
    <property type="match status" value="5"/>
</dbReference>
<dbReference type="GO" id="GO:0035282">
    <property type="term" value="P:segmentation"/>
    <property type="evidence" value="ECO:0007669"/>
    <property type="project" value="UniProtKB-ARBA"/>
</dbReference>
<feature type="disulfide bond" evidence="12">
    <location>
        <begin position="439"/>
        <end position="448"/>
    </location>
</feature>
<dbReference type="FunFam" id="2.10.25.10:FF:000472">
    <property type="entry name" value="Uncharacterized protein, isoform A"/>
    <property type="match status" value="1"/>
</dbReference>
<keyword evidence="10 12" id="KW-1015">Disulfide bond</keyword>
<dbReference type="GO" id="GO:0046331">
    <property type="term" value="P:lateral inhibition"/>
    <property type="evidence" value="ECO:0007669"/>
    <property type="project" value="UniProtKB-ARBA"/>
</dbReference>
<feature type="signal peptide" evidence="17">
    <location>
        <begin position="1"/>
        <end position="20"/>
    </location>
</feature>
<organism evidence="20">
    <name type="scientific">Halocynthia roretzi</name>
    <name type="common">Sea squirt</name>
    <name type="synonym">Cynthia roretzi</name>
    <dbReference type="NCBI Taxonomy" id="7729"/>
    <lineage>
        <taxon>Eukaryota</taxon>
        <taxon>Metazoa</taxon>
        <taxon>Chordata</taxon>
        <taxon>Tunicata</taxon>
        <taxon>Ascidiacea</taxon>
        <taxon>Stolidobranchia</taxon>
        <taxon>Pyuridae</taxon>
        <taxon>Halocynthia</taxon>
    </lineage>
</organism>
<evidence type="ECO:0000256" key="12">
    <source>
        <dbReference type="PROSITE-ProRule" id="PRU00076"/>
    </source>
</evidence>
<dbReference type="PROSITE" id="PS00010">
    <property type="entry name" value="ASX_HYDROXYL"/>
    <property type="match status" value="2"/>
</dbReference>
<feature type="compositionally biased region" description="Basic residues" evidence="15">
    <location>
        <begin position="732"/>
        <end position="741"/>
    </location>
</feature>
<dbReference type="GO" id="GO:0005886">
    <property type="term" value="C:plasma membrane"/>
    <property type="evidence" value="ECO:0007669"/>
    <property type="project" value="UniProtKB-ARBA"/>
</dbReference>
<dbReference type="Gene3D" id="2.10.25.140">
    <property type="match status" value="1"/>
</dbReference>
<dbReference type="FunFam" id="2.10.25.10:FF:000434">
    <property type="entry name" value="Predicted protein"/>
    <property type="match status" value="1"/>
</dbReference>